<name>A0AAV4WHD4_CAEEX</name>
<sequence>MQKSCDKRYIPFNTIFNLPGHRSLRGHERRESQDIWPLDMPFILHPVTHPAPESVPRGAKRRGQLNERWTYSVQRNLGVPVILECTAEGEPPPEITWWQNGVPVSDYGGKWFISVQVVMVVNGLSVFRWL</sequence>
<dbReference type="AlphaFoldDB" id="A0AAV4WHD4"/>
<proteinExistence type="predicted"/>
<feature type="domain" description="Ig-like" evidence="1">
    <location>
        <begin position="50"/>
        <end position="101"/>
    </location>
</feature>
<dbReference type="EMBL" id="BPLR01016206">
    <property type="protein sequence ID" value="GIY82067.1"/>
    <property type="molecule type" value="Genomic_DNA"/>
</dbReference>
<evidence type="ECO:0000313" key="3">
    <source>
        <dbReference type="Proteomes" id="UP001054945"/>
    </source>
</evidence>
<dbReference type="Gene3D" id="2.60.40.10">
    <property type="entry name" value="Immunoglobulins"/>
    <property type="match status" value="1"/>
</dbReference>
<gene>
    <name evidence="2" type="ORF">CEXT_324781</name>
</gene>
<protein>
    <recommendedName>
        <fullName evidence="1">Ig-like domain-containing protein</fullName>
    </recommendedName>
</protein>
<dbReference type="InterPro" id="IPR036179">
    <property type="entry name" value="Ig-like_dom_sf"/>
</dbReference>
<dbReference type="Pfam" id="PF07679">
    <property type="entry name" value="I-set"/>
    <property type="match status" value="1"/>
</dbReference>
<organism evidence="2 3">
    <name type="scientific">Caerostris extrusa</name>
    <name type="common">Bark spider</name>
    <name type="synonym">Caerostris bankana</name>
    <dbReference type="NCBI Taxonomy" id="172846"/>
    <lineage>
        <taxon>Eukaryota</taxon>
        <taxon>Metazoa</taxon>
        <taxon>Ecdysozoa</taxon>
        <taxon>Arthropoda</taxon>
        <taxon>Chelicerata</taxon>
        <taxon>Arachnida</taxon>
        <taxon>Araneae</taxon>
        <taxon>Araneomorphae</taxon>
        <taxon>Entelegynae</taxon>
        <taxon>Araneoidea</taxon>
        <taxon>Araneidae</taxon>
        <taxon>Caerostris</taxon>
    </lineage>
</organism>
<comment type="caution">
    <text evidence="2">The sequence shown here is derived from an EMBL/GenBank/DDBJ whole genome shotgun (WGS) entry which is preliminary data.</text>
</comment>
<dbReference type="SUPFAM" id="SSF48726">
    <property type="entry name" value="Immunoglobulin"/>
    <property type="match status" value="1"/>
</dbReference>
<evidence type="ECO:0000313" key="2">
    <source>
        <dbReference type="EMBL" id="GIY82067.1"/>
    </source>
</evidence>
<dbReference type="InterPro" id="IPR013783">
    <property type="entry name" value="Ig-like_fold"/>
</dbReference>
<accession>A0AAV4WHD4</accession>
<reference evidence="2 3" key="1">
    <citation type="submission" date="2021-06" db="EMBL/GenBank/DDBJ databases">
        <title>Caerostris extrusa draft genome.</title>
        <authorList>
            <person name="Kono N."/>
            <person name="Arakawa K."/>
        </authorList>
    </citation>
    <scope>NUCLEOTIDE SEQUENCE [LARGE SCALE GENOMIC DNA]</scope>
</reference>
<dbReference type="InterPro" id="IPR013098">
    <property type="entry name" value="Ig_I-set"/>
</dbReference>
<dbReference type="Proteomes" id="UP001054945">
    <property type="component" value="Unassembled WGS sequence"/>
</dbReference>
<evidence type="ECO:0000259" key="1">
    <source>
        <dbReference type="PROSITE" id="PS50835"/>
    </source>
</evidence>
<keyword evidence="3" id="KW-1185">Reference proteome</keyword>
<dbReference type="InterPro" id="IPR007110">
    <property type="entry name" value="Ig-like_dom"/>
</dbReference>
<dbReference type="PROSITE" id="PS50835">
    <property type="entry name" value="IG_LIKE"/>
    <property type="match status" value="1"/>
</dbReference>